<accession>A0A3A8IPF1</accession>
<gene>
    <name evidence="1" type="ORF">D7V88_20480</name>
</gene>
<organism evidence="1 2">
    <name type="scientific">Corallococcus terminator</name>
    <dbReference type="NCBI Taxonomy" id="2316733"/>
    <lineage>
        <taxon>Bacteria</taxon>
        <taxon>Pseudomonadati</taxon>
        <taxon>Myxococcota</taxon>
        <taxon>Myxococcia</taxon>
        <taxon>Myxococcales</taxon>
        <taxon>Cystobacterineae</taxon>
        <taxon>Myxococcaceae</taxon>
        <taxon>Corallococcus</taxon>
    </lineage>
</organism>
<evidence type="ECO:0000313" key="1">
    <source>
        <dbReference type="EMBL" id="RKG85165.1"/>
    </source>
</evidence>
<reference evidence="2" key="1">
    <citation type="submission" date="2018-09" db="EMBL/GenBank/DDBJ databases">
        <authorList>
            <person name="Livingstone P.G."/>
            <person name="Whitworth D.E."/>
        </authorList>
    </citation>
    <scope>NUCLEOTIDE SEQUENCE [LARGE SCALE GENOMIC DNA]</scope>
    <source>
        <strain evidence="2">CA054A</strain>
    </source>
</reference>
<keyword evidence="2" id="KW-1185">Reference proteome</keyword>
<proteinExistence type="predicted"/>
<name>A0A3A8IPF1_9BACT</name>
<comment type="caution">
    <text evidence="1">The sequence shown here is derived from an EMBL/GenBank/DDBJ whole genome shotgun (WGS) entry which is preliminary data.</text>
</comment>
<dbReference type="Proteomes" id="UP000268094">
    <property type="component" value="Unassembled WGS sequence"/>
</dbReference>
<dbReference type="AlphaFoldDB" id="A0A3A8IPF1"/>
<protein>
    <submittedName>
        <fullName evidence="1">Uncharacterized protein</fullName>
    </submittedName>
</protein>
<dbReference type="RefSeq" id="WP_120542335.1">
    <property type="nucleotide sequence ID" value="NZ_RAVZ01000139.1"/>
</dbReference>
<sequence length="255" mass="28076">MHPRRPDIDEALTDLRTRVPGGKIVDHWSSDPAWPTPEQQRLMDAWRDSMAQALEQALARPAFEPITIPEARSPPDWEFIVAHALKRHGGPVAAFPQFSTTRQKDGDTFITLGTTSDELVIYQGPLELHGHVHLRGTVVVLGDLIIHGALMDGDPADSGLVVIGNERVRALYTGADHLVVGNLEADLMMPSGSEGSWDVGGEVRARIRLEDSDLQGKAGEELRRRLEPVPSEDLLEDGWKLCLEVGRGRLTVREG</sequence>
<dbReference type="EMBL" id="RAVZ01000139">
    <property type="protein sequence ID" value="RKG85165.1"/>
    <property type="molecule type" value="Genomic_DNA"/>
</dbReference>
<dbReference type="OrthoDB" id="5497382at2"/>
<evidence type="ECO:0000313" key="2">
    <source>
        <dbReference type="Proteomes" id="UP000268094"/>
    </source>
</evidence>